<organism evidence="1 2">
    <name type="scientific">Leucobacter muris</name>
    <dbReference type="NCBI Taxonomy" id="1935379"/>
    <lineage>
        <taxon>Bacteria</taxon>
        <taxon>Bacillati</taxon>
        <taxon>Actinomycetota</taxon>
        <taxon>Actinomycetes</taxon>
        <taxon>Micrococcales</taxon>
        <taxon>Microbacteriaceae</taxon>
        <taxon>Leucobacter</taxon>
    </lineage>
</organism>
<reference evidence="1 2" key="1">
    <citation type="submission" date="2019-01" db="EMBL/GenBank/DDBJ databases">
        <title>Leucobacter muris sp. nov. isolated from the nose of a laboratory mouse.</title>
        <authorList>
            <person name="Benga L."/>
            <person name="Sproeer C."/>
            <person name="Schumann P."/>
            <person name="Verbarg S."/>
            <person name="Bunk B."/>
            <person name="Engelhardt E."/>
            <person name="Benten P.M."/>
            <person name="Sager M."/>
        </authorList>
    </citation>
    <scope>NUCLEOTIDE SEQUENCE [LARGE SCALE GENOMIC DNA]</scope>
    <source>
        <strain evidence="1 2">DSM 101948</strain>
    </source>
</reference>
<evidence type="ECO:0000313" key="1">
    <source>
        <dbReference type="EMBL" id="QAB17143.1"/>
    </source>
</evidence>
<sequence length="91" mass="9955">MLLATIRQVESVAIEVKGEGIPEVQEQLEKNRPEGFVLVQAPVTMKKGETAITALGTYARRDATREVEGSSYAELRAAAPAGWQMLSVRRV</sequence>
<protein>
    <recommendedName>
        <fullName evidence="3">DUF4440 domain-containing protein</fullName>
    </recommendedName>
</protein>
<evidence type="ECO:0008006" key="3">
    <source>
        <dbReference type="Google" id="ProtNLM"/>
    </source>
</evidence>
<name>A0ABX5QDP1_9MICO</name>
<evidence type="ECO:0000313" key="2">
    <source>
        <dbReference type="Proteomes" id="UP000285768"/>
    </source>
</evidence>
<gene>
    <name evidence="1" type="ORF">Leucomu_03685</name>
</gene>
<keyword evidence="2" id="KW-1185">Reference proteome</keyword>
<dbReference type="Proteomes" id="UP000285768">
    <property type="component" value="Chromosome"/>
</dbReference>
<proteinExistence type="predicted"/>
<dbReference type="RefSeq" id="WP_128386392.1">
    <property type="nucleotide sequence ID" value="NZ_CP035037.1"/>
</dbReference>
<dbReference type="EMBL" id="CP035037">
    <property type="protein sequence ID" value="QAB17143.1"/>
    <property type="molecule type" value="Genomic_DNA"/>
</dbReference>
<accession>A0ABX5QDP1</accession>